<dbReference type="EMBL" id="NVUU01000016">
    <property type="protein sequence ID" value="PCI95522.1"/>
    <property type="molecule type" value="Genomic_DNA"/>
</dbReference>
<name>A0A2A4YKX4_UNCAE</name>
<comment type="caution">
    <text evidence="3">The sequence shown here is derived from an EMBL/GenBank/DDBJ whole genome shotgun (WGS) entry which is preliminary data.</text>
</comment>
<evidence type="ECO:0000313" key="3">
    <source>
        <dbReference type="EMBL" id="PCI95522.1"/>
    </source>
</evidence>
<evidence type="ECO:0000256" key="1">
    <source>
        <dbReference type="ARBA" id="ARBA00022679"/>
    </source>
</evidence>
<dbReference type="Proteomes" id="UP000217838">
    <property type="component" value="Unassembled WGS sequence"/>
</dbReference>
<evidence type="ECO:0000256" key="2">
    <source>
        <dbReference type="ARBA" id="ARBA00022969"/>
    </source>
</evidence>
<dbReference type="InterPro" id="IPR020916">
    <property type="entry name" value="Gln_gamma-glutamylTfrase_bac"/>
</dbReference>
<dbReference type="GO" id="GO:0003810">
    <property type="term" value="F:protein-glutamine gamma-glutamyltransferase activity"/>
    <property type="evidence" value="ECO:0007669"/>
    <property type="project" value="InterPro"/>
</dbReference>
<keyword evidence="2" id="KW-0749">Sporulation</keyword>
<organism evidence="3 4">
    <name type="scientific">Aerophobetes bacterium</name>
    <dbReference type="NCBI Taxonomy" id="2030807"/>
    <lineage>
        <taxon>Bacteria</taxon>
        <taxon>Candidatus Aerophobota</taxon>
    </lineage>
</organism>
<sequence>MSSSNYLSIPQGTFGISGINTGNLVYKAVKAKSSTAVIEYEASKKLITIKNLAEVTIKELAEVLYNKKQAPKYGGWYPTVEEKKDSDGNFLIKFSCFPPSGVPAAPNPHGDGQTTLPRVSRYSDFLKPSFIMPPTSWLTSISKETVSVVEKELSKAVISALTSIMTNTRREFSGVWYPANLKDFLSKTSKEMPAEYWTGHASQDYFNKKGRFTFELKEGKSASEAINTLIVGPSVLDCGNATQLAYYKAMLDVVGTEKFDALFSGGIFRLKITQKGIIDSDSPISHFSDYTSASKKRLAGSIGNRPLNIGEECHLKGVKFYANKHPVGFAGGWNVINVGNNESGEQLFVAHGLKSPMTEKEINKLLLESYNQERTPEDELYIRENPSPQLYDRRLNSFLKTYYTVPINLKDKMVEGFLKGSCRGIKSELVARVLEENIDKKFHSAFLLMKRIGF</sequence>
<dbReference type="GO" id="GO:0030435">
    <property type="term" value="P:sporulation resulting in formation of a cellular spore"/>
    <property type="evidence" value="ECO:0007669"/>
    <property type="project" value="UniProtKB-KW"/>
</dbReference>
<dbReference type="AlphaFoldDB" id="A0A2A4YKX4"/>
<gene>
    <name evidence="3" type="ORF">COB11_01945</name>
</gene>
<keyword evidence="1" id="KW-0808">Transferase</keyword>
<accession>A0A2A4YKX4</accession>
<protein>
    <submittedName>
        <fullName evidence="3">Uncharacterized protein</fullName>
    </submittedName>
</protein>
<reference evidence="4" key="1">
    <citation type="submission" date="2017-08" db="EMBL/GenBank/DDBJ databases">
        <title>A dynamic microbial community with high functional redundancy inhabits the cold, oxic subseafloor aquifer.</title>
        <authorList>
            <person name="Tully B.J."/>
            <person name="Wheat C.G."/>
            <person name="Glazer B.T."/>
            <person name="Huber J.A."/>
        </authorList>
    </citation>
    <scope>NUCLEOTIDE SEQUENCE [LARGE SCALE GENOMIC DNA]</scope>
</reference>
<dbReference type="Pfam" id="PF20085">
    <property type="entry name" value="TGL"/>
    <property type="match status" value="1"/>
</dbReference>
<proteinExistence type="predicted"/>
<evidence type="ECO:0000313" key="4">
    <source>
        <dbReference type="Proteomes" id="UP000217838"/>
    </source>
</evidence>